<feature type="compositionally biased region" description="Basic and acidic residues" evidence="2">
    <location>
        <begin position="508"/>
        <end position="519"/>
    </location>
</feature>
<organism evidence="3 4">
    <name type="scientific">Pseudoalteromonas phenolica</name>
    <dbReference type="NCBI Taxonomy" id="161398"/>
    <lineage>
        <taxon>Bacteria</taxon>
        <taxon>Pseudomonadati</taxon>
        <taxon>Pseudomonadota</taxon>
        <taxon>Gammaproteobacteria</taxon>
        <taxon>Alteromonadales</taxon>
        <taxon>Pseudoalteromonadaceae</taxon>
        <taxon>Pseudoalteromonas</taxon>
    </lineage>
</organism>
<feature type="compositionally biased region" description="Polar residues" evidence="2">
    <location>
        <begin position="498"/>
        <end position="507"/>
    </location>
</feature>
<sequence>MRGLAINGLGGKSFSLVDSSSYVVLAGSAEQGVEYGLSSISKNVNNFLISEDVERFYTKDLPLLFNWQWSDLEKNCYPFRINRTYFLRKNGFEQLLNEIKFYPQSKNSHIIIHLGEELLKPISLDTVKIMMQQADEFAREMKSTILWVLTGDLALTLFDKLRRFNQVIAGLVTVATEAASQTLFFDFWRHETGYFTEVSCQVTSHTPLTLKVYEKLDSGHFQQFADQNEVLLTQAIVPSDTKLPPTYQVFESNEALFVAVQEKKAATIVFNINKKTDQNALAEQCFQLRKSNGNWLKIVLKNTDGVIRHKDECLFLTVGVNLILHSSTDISRLMSQIQAIQGYKFSRPLPPSFAEVLSYSQGSSEKGYLSVFSFIDEVFRHRETAVNTGVSGVMVVLTLQKGLDAGDVVSLFNVKRSGDIFTATEKHIYIYLNACRENDVDLALSRLFRLSLGEFFLFHDVFSTELSIEEQCRVIRKAAMNGDVQDYSSQIKSSNVADLNQSQARSTENSKQEFSDFNRKNATPISLKVKNEHE</sequence>
<protein>
    <recommendedName>
        <fullName evidence="1">Cellulose biosynthesis protein BcsE</fullName>
    </recommendedName>
</protein>
<accession>A0A4Q7INW6</accession>
<dbReference type="NCBIfam" id="TIGR03369">
    <property type="entry name" value="cellulose_bcsE"/>
    <property type="match status" value="1"/>
</dbReference>
<comment type="caution">
    <text evidence="3">The sequence shown here is derived from an EMBL/GenBank/DDBJ whole genome shotgun (WGS) entry which is preliminary data.</text>
</comment>
<dbReference type="GO" id="GO:0035438">
    <property type="term" value="F:cyclic-di-GMP binding"/>
    <property type="evidence" value="ECO:0007669"/>
    <property type="project" value="InterPro"/>
</dbReference>
<gene>
    <name evidence="3" type="primary">bcsE</name>
    <name evidence="3" type="ORF">C1E23_08210</name>
</gene>
<dbReference type="Proteomes" id="UP000291338">
    <property type="component" value="Unassembled WGS sequence"/>
</dbReference>
<dbReference type="Pfam" id="PF10995">
    <property type="entry name" value="CBP_BcsE"/>
    <property type="match status" value="1"/>
</dbReference>
<dbReference type="AlphaFoldDB" id="A0A4Q7INW6"/>
<feature type="region of interest" description="Disordered" evidence="2">
    <location>
        <begin position="498"/>
        <end position="522"/>
    </location>
</feature>
<evidence type="ECO:0000313" key="3">
    <source>
        <dbReference type="EMBL" id="RZQ53620.1"/>
    </source>
</evidence>
<dbReference type="EMBL" id="PPSX01000023">
    <property type="protein sequence ID" value="RZQ53620.1"/>
    <property type="molecule type" value="Genomic_DNA"/>
</dbReference>
<evidence type="ECO:0000313" key="4">
    <source>
        <dbReference type="Proteomes" id="UP000291338"/>
    </source>
</evidence>
<reference evidence="3 4" key="1">
    <citation type="submission" date="2018-01" db="EMBL/GenBank/DDBJ databases">
        <title>Co-occurrence of chitin degradation, pigmentation and bioactivity in marine Pseudoalteromonas.</title>
        <authorList>
            <person name="Paulsen S."/>
            <person name="Gram L."/>
            <person name="Machado H."/>
        </authorList>
    </citation>
    <scope>NUCLEOTIDE SEQUENCE [LARGE SCALE GENOMIC DNA]</scope>
    <source>
        <strain evidence="3 4">S3898</strain>
    </source>
</reference>
<proteinExistence type="predicted"/>
<dbReference type="InterPro" id="IPR017745">
    <property type="entry name" value="BcsE"/>
</dbReference>
<evidence type="ECO:0000256" key="2">
    <source>
        <dbReference type="SAM" id="MobiDB-lite"/>
    </source>
</evidence>
<name>A0A4Q7INW6_9GAMM</name>
<evidence type="ECO:0000256" key="1">
    <source>
        <dbReference type="NCBIfam" id="TIGR03369"/>
    </source>
</evidence>